<dbReference type="InterPro" id="IPR041577">
    <property type="entry name" value="RT_RNaseH_2"/>
</dbReference>
<evidence type="ECO:0000256" key="4">
    <source>
        <dbReference type="ARBA" id="ARBA00022722"/>
    </source>
</evidence>
<evidence type="ECO:0000313" key="18">
    <source>
        <dbReference type="EMBL" id="KAG8472813.1"/>
    </source>
</evidence>
<evidence type="ECO:0000256" key="15">
    <source>
        <dbReference type="ARBA" id="ARBA00023268"/>
    </source>
</evidence>
<keyword evidence="11" id="KW-0695">RNA-directed DNA polymerase</keyword>
<evidence type="ECO:0000256" key="2">
    <source>
        <dbReference type="ARBA" id="ARBA00022679"/>
    </source>
</evidence>
<dbReference type="GO" id="GO:0003887">
    <property type="term" value="F:DNA-directed DNA polymerase activity"/>
    <property type="evidence" value="ECO:0007669"/>
    <property type="project" value="UniProtKB-KW"/>
</dbReference>
<dbReference type="GO" id="GO:0003964">
    <property type="term" value="F:RNA-directed DNA polymerase activity"/>
    <property type="evidence" value="ECO:0007669"/>
    <property type="project" value="UniProtKB-KW"/>
</dbReference>
<dbReference type="SUPFAM" id="SSF50630">
    <property type="entry name" value="Acid proteases"/>
    <property type="match status" value="1"/>
</dbReference>
<evidence type="ECO:0000256" key="3">
    <source>
        <dbReference type="ARBA" id="ARBA00022695"/>
    </source>
</evidence>
<keyword evidence="9" id="KW-0460">Magnesium</keyword>
<dbReference type="InterPro" id="IPR043502">
    <property type="entry name" value="DNA/RNA_pol_sf"/>
</dbReference>
<organism evidence="18 19">
    <name type="scientific">Gossypium anomalum</name>
    <dbReference type="NCBI Taxonomy" id="47600"/>
    <lineage>
        <taxon>Eukaryota</taxon>
        <taxon>Viridiplantae</taxon>
        <taxon>Streptophyta</taxon>
        <taxon>Embryophyta</taxon>
        <taxon>Tracheophyta</taxon>
        <taxon>Spermatophyta</taxon>
        <taxon>Magnoliopsida</taxon>
        <taxon>eudicotyledons</taxon>
        <taxon>Gunneridae</taxon>
        <taxon>Pentapetalae</taxon>
        <taxon>rosids</taxon>
        <taxon>malvids</taxon>
        <taxon>Malvales</taxon>
        <taxon>Malvaceae</taxon>
        <taxon>Malvoideae</taxon>
        <taxon>Gossypium</taxon>
    </lineage>
</organism>
<evidence type="ECO:0000256" key="16">
    <source>
        <dbReference type="SAM" id="MobiDB-lite"/>
    </source>
</evidence>
<dbReference type="GO" id="GO:0015074">
    <property type="term" value="P:DNA integration"/>
    <property type="evidence" value="ECO:0007669"/>
    <property type="project" value="UniProtKB-KW"/>
</dbReference>
<dbReference type="OrthoDB" id="1000633at2759"/>
<evidence type="ECO:0000256" key="9">
    <source>
        <dbReference type="ARBA" id="ARBA00022842"/>
    </source>
</evidence>
<name>A0A8J5XWX3_9ROSI</name>
<feature type="domain" description="Reverse transcriptase" evidence="17">
    <location>
        <begin position="365"/>
        <end position="544"/>
    </location>
</feature>
<evidence type="ECO:0000256" key="11">
    <source>
        <dbReference type="ARBA" id="ARBA00022918"/>
    </source>
</evidence>
<dbReference type="Pfam" id="PF17921">
    <property type="entry name" value="Integrase_H2C2"/>
    <property type="match status" value="1"/>
</dbReference>
<keyword evidence="15" id="KW-0511">Multifunctional enzyme</keyword>
<gene>
    <name evidence="18" type="ORF">CXB51_034621</name>
</gene>
<dbReference type="InterPro" id="IPR043128">
    <property type="entry name" value="Rev_trsase/Diguanyl_cyclase"/>
</dbReference>
<dbReference type="PANTHER" id="PTHR37984">
    <property type="entry name" value="PROTEIN CBG26694"/>
    <property type="match status" value="1"/>
</dbReference>
<comment type="caution">
    <text evidence="18">The sequence shown here is derived from an EMBL/GenBank/DDBJ whole genome shotgun (WGS) entry which is preliminary data.</text>
</comment>
<dbReference type="GO" id="GO:0046872">
    <property type="term" value="F:metal ion binding"/>
    <property type="evidence" value="ECO:0007669"/>
    <property type="project" value="UniProtKB-KW"/>
</dbReference>
<evidence type="ECO:0000256" key="7">
    <source>
        <dbReference type="ARBA" id="ARBA00022759"/>
    </source>
</evidence>
<evidence type="ECO:0000256" key="12">
    <source>
        <dbReference type="ARBA" id="ARBA00022932"/>
    </source>
</evidence>
<dbReference type="InterPro" id="IPR050951">
    <property type="entry name" value="Retrovirus_Pol_polyprotein"/>
</dbReference>
<dbReference type="InterPro" id="IPR021109">
    <property type="entry name" value="Peptidase_aspartic_dom_sf"/>
</dbReference>
<dbReference type="FunFam" id="1.10.340.70:FF:000001">
    <property type="entry name" value="Retrovirus-related Pol polyprotein from transposon gypsy-like Protein"/>
    <property type="match status" value="1"/>
</dbReference>
<reference evidence="18 19" key="1">
    <citation type="journal article" date="2021" name="bioRxiv">
        <title>The Gossypium anomalum genome as a resource for cotton improvement and evolutionary analysis of hybrid incompatibility.</title>
        <authorList>
            <person name="Grover C.E."/>
            <person name="Yuan D."/>
            <person name="Arick M.A."/>
            <person name="Miller E.R."/>
            <person name="Hu G."/>
            <person name="Peterson D.G."/>
            <person name="Wendel J.F."/>
            <person name="Udall J.A."/>
        </authorList>
    </citation>
    <scope>NUCLEOTIDE SEQUENCE [LARGE SCALE GENOMIC DNA]</scope>
    <source>
        <strain evidence="18">JFW-Udall</strain>
        <tissue evidence="18">Leaf</tissue>
    </source>
</reference>
<keyword evidence="3" id="KW-0548">Nucleotidyltransferase</keyword>
<feature type="region of interest" description="Disordered" evidence="16">
    <location>
        <begin position="40"/>
        <end position="86"/>
    </location>
</feature>
<evidence type="ECO:0000259" key="17">
    <source>
        <dbReference type="PROSITE" id="PS50878"/>
    </source>
</evidence>
<dbReference type="GO" id="GO:0004519">
    <property type="term" value="F:endonuclease activity"/>
    <property type="evidence" value="ECO:0007669"/>
    <property type="project" value="UniProtKB-KW"/>
</dbReference>
<dbReference type="Pfam" id="PF13975">
    <property type="entry name" value="gag-asp_proteas"/>
    <property type="match status" value="1"/>
</dbReference>
<dbReference type="Proteomes" id="UP000701853">
    <property type="component" value="Chromosome 13"/>
</dbReference>
<dbReference type="InterPro" id="IPR000477">
    <property type="entry name" value="RT_dom"/>
</dbReference>
<keyword evidence="4" id="KW-0540">Nuclease</keyword>
<evidence type="ECO:0000256" key="14">
    <source>
        <dbReference type="ARBA" id="ARBA00023172"/>
    </source>
</evidence>
<keyword evidence="8" id="KW-0378">Hydrolase</keyword>
<dbReference type="Gene3D" id="3.30.70.270">
    <property type="match status" value="2"/>
</dbReference>
<dbReference type="Gene3D" id="2.40.70.10">
    <property type="entry name" value="Acid Proteases"/>
    <property type="match status" value="1"/>
</dbReference>
<evidence type="ECO:0000256" key="5">
    <source>
        <dbReference type="ARBA" id="ARBA00022723"/>
    </source>
</evidence>
<dbReference type="CDD" id="cd01647">
    <property type="entry name" value="RT_LTR"/>
    <property type="match status" value="1"/>
</dbReference>
<dbReference type="SUPFAM" id="SSF53098">
    <property type="entry name" value="Ribonuclease H-like"/>
    <property type="match status" value="1"/>
</dbReference>
<accession>A0A8J5XWX3</accession>
<dbReference type="PROSITE" id="PS50878">
    <property type="entry name" value="RT_POL"/>
    <property type="match status" value="1"/>
</dbReference>
<dbReference type="SUPFAM" id="SSF56672">
    <property type="entry name" value="DNA/RNA polymerases"/>
    <property type="match status" value="1"/>
</dbReference>
<evidence type="ECO:0000256" key="8">
    <source>
        <dbReference type="ARBA" id="ARBA00022801"/>
    </source>
</evidence>
<dbReference type="GO" id="GO:0004190">
    <property type="term" value="F:aspartic-type endopeptidase activity"/>
    <property type="evidence" value="ECO:0007669"/>
    <property type="project" value="UniProtKB-KW"/>
</dbReference>
<dbReference type="Gene3D" id="3.30.420.10">
    <property type="entry name" value="Ribonuclease H-like superfamily/Ribonuclease H"/>
    <property type="match status" value="2"/>
</dbReference>
<dbReference type="Pfam" id="PF17919">
    <property type="entry name" value="RT_RNaseH_2"/>
    <property type="match status" value="1"/>
</dbReference>
<dbReference type="InterPro" id="IPR056924">
    <property type="entry name" value="SH3_Tf2-1"/>
</dbReference>
<keyword evidence="19" id="KW-1185">Reference proteome</keyword>
<dbReference type="EMBL" id="JAHUZN010000013">
    <property type="protein sequence ID" value="KAG8472813.1"/>
    <property type="molecule type" value="Genomic_DNA"/>
</dbReference>
<evidence type="ECO:0000256" key="10">
    <source>
        <dbReference type="ARBA" id="ARBA00022908"/>
    </source>
</evidence>
<dbReference type="PANTHER" id="PTHR37984:SF5">
    <property type="entry name" value="PROTEIN NYNRIN-LIKE"/>
    <property type="match status" value="1"/>
</dbReference>
<evidence type="ECO:0000313" key="19">
    <source>
        <dbReference type="Proteomes" id="UP000701853"/>
    </source>
</evidence>
<keyword evidence="1" id="KW-0645">Protease</keyword>
<keyword evidence="5" id="KW-0479">Metal-binding</keyword>
<sequence>MGEKEAFFSFMDGLKPWAKQELQRRGVQELTKAMSVAESLAEFGGKKDRPESSKPRFNPKGYSGGDKERPTRNGNGKKPWDKKKGGPISCFHCDGPHMIRDCPKKAALAATEAKVESDVEDNNLGSILGGVEDKMSYGLMFADIIVAGRKLNALVDTGASDLFMSEGAAHKLGLKIENEPGRIKTVNSESVPIKGVAKGVNLQFGDWTGKASIKVIPLDDYDFVVGLTFLDQVNATICPSGNFMVISDSNHQCMVRLTRKGSLEGKTLSAIQFAKGVRRDEVSYLATLKIEETDKTICEIPKEVGQVLQSFRDVMPAKLPKSLPPKREVDHRIELVSNMVPPARAPYRMSPLELEELRKQLKELLDAGFIRPSKSPYGAPVLFQKKHDGSLRMCIDYRALNKITVRNRYPIPLIADLFDQLGSARWFTKLDLRSGYHQVRIAEGDEPKTACVTKYGSYEFLVMPFGLTNAPATFCTLMNKVLQPFLDRFVVVYLDDIVVYSKSLDEHVEHLREVFQTLRENELFVKEEKCSFAKQEVPFLGHIVGGGKIRMDASKVRAIAEWEAPTKVTELRSFLGLANYYRRFIEGYSRIATPLTDMLKKGKAWDWNQQCEKAFNQLKQVMIREPVLALPDYSKPYEVRTDASDYAIGGVLMQDGHPIAFESRKLNETERRYTVQEKEMSTVVHCLRTWRHYLLGSRFVVLTDNVANSYFLTQKKLSPKQARWQVFLAEFDFSMEYKPGSANIVADALSRKMEFAAISQSDGSLLERIREAKSLIELAKERKTRRFWLDGELLYTHGHRLYVPHYGKLRKEVMKECHDSRWAGYPGMHRTLALLEDRYYWPHMGKDVETYVKTCLVCQQDKVEFKSPAGLLQPLAIPERPWESVSMDFIVGLPKSDGFASILVMVDRFSKYATFIPATKECHAEEAARLFLRHMTYLRHYVSATQRDWPKLLDMAQFSYNLQRSGATNQSPFEIVTGQQPLTPNVVATRYTGPNPSAYRFAKDWQEKNDLARACLHKASKRNKKWADQNRRDVQFQVGDSVFAKLHLMLRYTGLHEGLVRRYEGPFKVLKRVGKVAYKLELPEKFKLHPVFHVSMLKPYHGDQEDLN</sequence>
<dbReference type="Pfam" id="PF24626">
    <property type="entry name" value="SH3_Tf2-1"/>
    <property type="match status" value="1"/>
</dbReference>
<proteinExistence type="predicted"/>
<evidence type="ECO:0000256" key="13">
    <source>
        <dbReference type="ARBA" id="ARBA00023125"/>
    </source>
</evidence>
<protein>
    <recommendedName>
        <fullName evidence="17">Reverse transcriptase domain-containing protein</fullName>
    </recommendedName>
</protein>
<dbReference type="Gene3D" id="1.10.340.70">
    <property type="match status" value="1"/>
</dbReference>
<dbReference type="GO" id="GO:0003677">
    <property type="term" value="F:DNA binding"/>
    <property type="evidence" value="ECO:0007669"/>
    <property type="project" value="UniProtKB-KW"/>
</dbReference>
<dbReference type="FunFam" id="3.30.70.270:FF:000115">
    <property type="entry name" value="Polyprotein of retroviral origin, putative"/>
    <property type="match status" value="1"/>
</dbReference>
<keyword evidence="7" id="KW-0255">Endonuclease</keyword>
<dbReference type="GO" id="GO:0006508">
    <property type="term" value="P:proteolysis"/>
    <property type="evidence" value="ECO:0007669"/>
    <property type="project" value="UniProtKB-KW"/>
</dbReference>
<keyword evidence="14" id="KW-0233">DNA recombination</keyword>
<dbReference type="Pfam" id="PF00078">
    <property type="entry name" value="RVT_1"/>
    <property type="match status" value="1"/>
</dbReference>
<dbReference type="CDD" id="cd09274">
    <property type="entry name" value="RNase_HI_RT_Ty3"/>
    <property type="match status" value="1"/>
</dbReference>
<dbReference type="CDD" id="cd00303">
    <property type="entry name" value="retropepsin_like"/>
    <property type="match status" value="1"/>
</dbReference>
<dbReference type="AlphaFoldDB" id="A0A8J5XWX3"/>
<keyword evidence="13" id="KW-0238">DNA-binding</keyword>
<dbReference type="InterPro" id="IPR036397">
    <property type="entry name" value="RNaseH_sf"/>
</dbReference>
<evidence type="ECO:0000256" key="6">
    <source>
        <dbReference type="ARBA" id="ARBA00022750"/>
    </source>
</evidence>
<dbReference type="InterPro" id="IPR041588">
    <property type="entry name" value="Integrase_H2C2"/>
</dbReference>
<keyword evidence="6" id="KW-0064">Aspartyl protease</keyword>
<feature type="compositionally biased region" description="Basic and acidic residues" evidence="16">
    <location>
        <begin position="44"/>
        <end position="54"/>
    </location>
</feature>
<dbReference type="GO" id="GO:0006310">
    <property type="term" value="P:DNA recombination"/>
    <property type="evidence" value="ECO:0007669"/>
    <property type="project" value="UniProtKB-KW"/>
</dbReference>
<dbReference type="Gene3D" id="3.10.10.10">
    <property type="entry name" value="HIV Type 1 Reverse Transcriptase, subunit A, domain 1"/>
    <property type="match status" value="1"/>
</dbReference>
<dbReference type="InterPro" id="IPR012337">
    <property type="entry name" value="RNaseH-like_sf"/>
</dbReference>
<keyword evidence="2" id="KW-0808">Transferase</keyword>
<keyword evidence="12" id="KW-0239">DNA-directed DNA polymerase</keyword>
<keyword evidence="10" id="KW-0229">DNA integration</keyword>
<evidence type="ECO:0000256" key="1">
    <source>
        <dbReference type="ARBA" id="ARBA00022670"/>
    </source>
</evidence>